<dbReference type="InterPro" id="IPR036388">
    <property type="entry name" value="WH-like_DNA-bd_sf"/>
</dbReference>
<evidence type="ECO:0000313" key="6">
    <source>
        <dbReference type="Proteomes" id="UP001501532"/>
    </source>
</evidence>
<dbReference type="CDD" id="cd06170">
    <property type="entry name" value="LuxR_C_like"/>
    <property type="match status" value="1"/>
</dbReference>
<dbReference type="InterPro" id="IPR000792">
    <property type="entry name" value="Tscrpt_reg_LuxR_C"/>
</dbReference>
<gene>
    <name evidence="5" type="ORF">GCM10010448_11660</name>
</gene>
<keyword evidence="3" id="KW-0804">Transcription</keyword>
<keyword evidence="6" id="KW-1185">Reference proteome</keyword>
<evidence type="ECO:0000313" key="5">
    <source>
        <dbReference type="EMBL" id="GAA3031353.1"/>
    </source>
</evidence>
<evidence type="ECO:0000259" key="4">
    <source>
        <dbReference type="PROSITE" id="PS50043"/>
    </source>
</evidence>
<dbReference type="Proteomes" id="UP001501532">
    <property type="component" value="Unassembled WGS sequence"/>
</dbReference>
<dbReference type="PANTHER" id="PTHR44688:SF16">
    <property type="entry name" value="DNA-BINDING TRANSCRIPTIONAL ACTIVATOR DEVR_DOSR"/>
    <property type="match status" value="1"/>
</dbReference>
<dbReference type="Gene3D" id="1.10.10.10">
    <property type="entry name" value="Winged helix-like DNA-binding domain superfamily/Winged helix DNA-binding domain"/>
    <property type="match status" value="1"/>
</dbReference>
<dbReference type="InterPro" id="IPR016032">
    <property type="entry name" value="Sig_transdc_resp-reg_C-effctor"/>
</dbReference>
<dbReference type="SUPFAM" id="SSF46894">
    <property type="entry name" value="C-terminal effector domain of the bipartite response regulators"/>
    <property type="match status" value="1"/>
</dbReference>
<evidence type="ECO:0000256" key="3">
    <source>
        <dbReference type="ARBA" id="ARBA00023163"/>
    </source>
</evidence>
<feature type="domain" description="HTH luxR-type" evidence="4">
    <location>
        <begin position="1"/>
        <end position="63"/>
    </location>
</feature>
<reference evidence="6" key="1">
    <citation type="journal article" date="2019" name="Int. J. Syst. Evol. Microbiol.">
        <title>The Global Catalogue of Microorganisms (GCM) 10K type strain sequencing project: providing services to taxonomists for standard genome sequencing and annotation.</title>
        <authorList>
            <consortium name="The Broad Institute Genomics Platform"/>
            <consortium name="The Broad Institute Genome Sequencing Center for Infectious Disease"/>
            <person name="Wu L."/>
            <person name="Ma J."/>
        </authorList>
    </citation>
    <scope>NUCLEOTIDE SEQUENCE [LARGE SCALE GENOMIC DNA]</scope>
    <source>
        <strain evidence="6">JCM 9091</strain>
    </source>
</reference>
<keyword evidence="1" id="KW-0805">Transcription regulation</keyword>
<name>A0ABP6L6C2_9ACTN</name>
<accession>A0ABP6L6C2</accession>
<organism evidence="5 6">
    <name type="scientific">Streptomyces glomeratus</name>
    <dbReference type="NCBI Taxonomy" id="284452"/>
    <lineage>
        <taxon>Bacteria</taxon>
        <taxon>Bacillati</taxon>
        <taxon>Actinomycetota</taxon>
        <taxon>Actinomycetes</taxon>
        <taxon>Kitasatosporales</taxon>
        <taxon>Streptomycetaceae</taxon>
        <taxon>Streptomyces</taxon>
    </lineage>
</organism>
<evidence type="ECO:0000256" key="1">
    <source>
        <dbReference type="ARBA" id="ARBA00023015"/>
    </source>
</evidence>
<keyword evidence="2" id="KW-0238">DNA-binding</keyword>
<dbReference type="PANTHER" id="PTHR44688">
    <property type="entry name" value="DNA-BINDING TRANSCRIPTIONAL ACTIVATOR DEVR_DOSR"/>
    <property type="match status" value="1"/>
</dbReference>
<dbReference type="Pfam" id="PF00196">
    <property type="entry name" value="GerE"/>
    <property type="match status" value="1"/>
</dbReference>
<proteinExistence type="predicted"/>
<dbReference type="SMART" id="SM00421">
    <property type="entry name" value="HTH_LUXR"/>
    <property type="match status" value="1"/>
</dbReference>
<dbReference type="EMBL" id="BAAAUF010000010">
    <property type="protein sequence ID" value="GAA3031353.1"/>
    <property type="molecule type" value="Genomic_DNA"/>
</dbReference>
<evidence type="ECO:0000256" key="2">
    <source>
        <dbReference type="ARBA" id="ARBA00023125"/>
    </source>
</evidence>
<dbReference type="PROSITE" id="PS50043">
    <property type="entry name" value="HTH_LUXR_2"/>
    <property type="match status" value="1"/>
</dbReference>
<sequence>MLGALSARELEVLALAGDGLSNPEIAQILTISPETAKDHLHSIYRKLGVRSRLQAAKIAWQAGITSGRPSGTR</sequence>
<protein>
    <recommendedName>
        <fullName evidence="4">HTH luxR-type domain-containing protein</fullName>
    </recommendedName>
</protein>
<comment type="caution">
    <text evidence="5">The sequence shown here is derived from an EMBL/GenBank/DDBJ whole genome shotgun (WGS) entry which is preliminary data.</text>
</comment>
<dbReference type="PRINTS" id="PR00038">
    <property type="entry name" value="HTHLUXR"/>
</dbReference>